<evidence type="ECO:0000256" key="3">
    <source>
        <dbReference type="ARBA" id="ARBA00018240"/>
    </source>
</evidence>
<name>A0ABQ9I5I9_9NEOP</name>
<dbReference type="SUPFAM" id="SSF51905">
    <property type="entry name" value="FAD/NAD(P)-binding domain"/>
    <property type="match status" value="1"/>
</dbReference>
<sequence>MILKCFRKTGLCQKRHEQLLIAIEKARDYGFIIFDVPFREYDYSDIMSIREEQATFVILGGGIAGVSCAEMLPFHNPEEKVILITASPLIKAVTNVVPCTKMLFDFDVEERTAETLSSKHPNVSIIQDVVVTLDSVNRKIFTKKGTCVSYKKLCICSGGQPKLIAEGNHFVLGIRDIDSVKDLQQRISKARRVVVVGNGGIATEVVYEIEGVEMVWAIKDKHISAPYVDPGAAQFLVTRLSEDKGGGKAICKRMKYTVSSEEQMSKGAALGPDWHANYAIEGSYIKKRDVTVEYNTEVKSVLDGDTEWPVYIELTNGKVYGCDFIISATGVTPNSAVFLKGNSFELAEDGGMRVNERMETTVVDVFAAGDVCTASWDLAPHWFQMKLWRQAWQMGMYAAKCMSASLASEPVMQDFCFELFAHVTQFFGFKVVLLGLYNGQRLEGQYEIMLRVTPGEEYIKLVVRGGRLQGAVLIGETDLEEMCENLILNQIDITGIDILDPRFTCTPLTICTMQSTIAFRARRGDENNQEYAGVGHREQTSHFFWGNLDRVTHKGRFNHFLSRGNSWAKFVSGLVQPPGGPAVQRVVLCSAAPMPTDDVIHSGMCKTEVTFCRGIEAEVIHFHIGTSITAKARQACNLNEITVYMQVNCKGLPNTAFYSLLCKCGDIRRTCIVDMCNRLVLGGQMLHHHLDGNLTPARVLGVAATAILAPLAWHLEITVVREIHSEATLVETTTLTSVSVSARDITPTATASTQTPVIHKCRRPHCSEIWAGAMHARS</sequence>
<protein>
    <recommendedName>
        <fullName evidence="3">Pyridine nucleotide-disulfide oxidoreductase domain-containing protein 1</fullName>
    </recommendedName>
</protein>
<dbReference type="EMBL" id="JARBHB010000002">
    <property type="protein sequence ID" value="KAJ8891519.1"/>
    <property type="molecule type" value="Genomic_DNA"/>
</dbReference>
<comment type="similarity">
    <text evidence="2">Belongs to the class-I pyridine nucleotide-disulfide oxidoreductase family. PYROXD1 subfamily.</text>
</comment>
<dbReference type="InterPro" id="IPR016156">
    <property type="entry name" value="FAD/NAD-linked_Rdtase_dimer_sf"/>
</dbReference>
<dbReference type="PANTHER" id="PTHR43429:SF2">
    <property type="entry name" value="PYRIDINE NUCLEOTIDE-DISULFIDE OXIDOREDUCTASE DOMAIN-CONTAINING PROTEIN 1"/>
    <property type="match status" value="1"/>
</dbReference>
<dbReference type="Gene3D" id="3.30.390.30">
    <property type="match status" value="1"/>
</dbReference>
<dbReference type="PANTHER" id="PTHR43429">
    <property type="entry name" value="PYRIDINE NUCLEOTIDE-DISULFIDE OXIDOREDUCTASE DOMAIN-CONTAINING"/>
    <property type="match status" value="1"/>
</dbReference>
<organism evidence="7 8">
    <name type="scientific">Dryococelus australis</name>
    <dbReference type="NCBI Taxonomy" id="614101"/>
    <lineage>
        <taxon>Eukaryota</taxon>
        <taxon>Metazoa</taxon>
        <taxon>Ecdysozoa</taxon>
        <taxon>Arthropoda</taxon>
        <taxon>Hexapoda</taxon>
        <taxon>Insecta</taxon>
        <taxon>Pterygota</taxon>
        <taxon>Neoptera</taxon>
        <taxon>Polyneoptera</taxon>
        <taxon>Phasmatodea</taxon>
        <taxon>Verophasmatodea</taxon>
        <taxon>Anareolatae</taxon>
        <taxon>Phasmatidae</taxon>
        <taxon>Eurycanthinae</taxon>
        <taxon>Dryococelus</taxon>
    </lineage>
</organism>
<evidence type="ECO:0000256" key="5">
    <source>
        <dbReference type="ARBA" id="ARBA00022827"/>
    </source>
</evidence>
<evidence type="ECO:0000259" key="6">
    <source>
        <dbReference type="Pfam" id="PF07992"/>
    </source>
</evidence>
<evidence type="ECO:0000313" key="7">
    <source>
        <dbReference type="EMBL" id="KAJ8891519.1"/>
    </source>
</evidence>
<comment type="caution">
    <text evidence="7">The sequence shown here is derived from an EMBL/GenBank/DDBJ whole genome shotgun (WGS) entry which is preliminary data.</text>
</comment>
<dbReference type="Proteomes" id="UP001159363">
    <property type="component" value="Chromosome 2"/>
</dbReference>
<dbReference type="PRINTS" id="PR00368">
    <property type="entry name" value="FADPNR"/>
</dbReference>
<keyword evidence="5" id="KW-0274">FAD</keyword>
<evidence type="ECO:0000256" key="2">
    <source>
        <dbReference type="ARBA" id="ARBA00008147"/>
    </source>
</evidence>
<proteinExistence type="inferred from homology"/>
<reference evidence="7 8" key="1">
    <citation type="submission" date="2023-02" db="EMBL/GenBank/DDBJ databases">
        <title>LHISI_Scaffold_Assembly.</title>
        <authorList>
            <person name="Stuart O.P."/>
            <person name="Cleave R."/>
            <person name="Magrath M.J.L."/>
            <person name="Mikheyev A.S."/>
        </authorList>
    </citation>
    <scope>NUCLEOTIDE SEQUENCE [LARGE SCALE GENOMIC DNA]</scope>
    <source>
        <strain evidence="7">Daus_M_001</strain>
        <tissue evidence="7">Leg muscle</tissue>
    </source>
</reference>
<evidence type="ECO:0000256" key="1">
    <source>
        <dbReference type="ARBA" id="ARBA00001974"/>
    </source>
</evidence>
<comment type="cofactor">
    <cofactor evidence="1">
        <name>FAD</name>
        <dbReference type="ChEBI" id="CHEBI:57692"/>
    </cofactor>
</comment>
<evidence type="ECO:0000313" key="8">
    <source>
        <dbReference type="Proteomes" id="UP001159363"/>
    </source>
</evidence>
<gene>
    <name evidence="7" type="ORF">PR048_004047</name>
</gene>
<keyword evidence="4" id="KW-0285">Flavoprotein</keyword>
<evidence type="ECO:0000256" key="4">
    <source>
        <dbReference type="ARBA" id="ARBA00022630"/>
    </source>
</evidence>
<keyword evidence="8" id="KW-1185">Reference proteome</keyword>
<dbReference type="InterPro" id="IPR050260">
    <property type="entry name" value="FAD-bd_OxRdtase"/>
</dbReference>
<dbReference type="InterPro" id="IPR036188">
    <property type="entry name" value="FAD/NAD-bd_sf"/>
</dbReference>
<feature type="domain" description="FAD/NAD(P)-binding" evidence="6">
    <location>
        <begin position="56"/>
        <end position="395"/>
    </location>
</feature>
<accession>A0ABQ9I5I9</accession>
<dbReference type="Gene3D" id="3.50.50.60">
    <property type="entry name" value="FAD/NAD(P)-binding domain"/>
    <property type="match status" value="4"/>
</dbReference>
<dbReference type="Pfam" id="PF07992">
    <property type="entry name" value="Pyr_redox_2"/>
    <property type="match status" value="1"/>
</dbReference>
<dbReference type="InterPro" id="IPR023753">
    <property type="entry name" value="FAD/NAD-binding_dom"/>
</dbReference>